<evidence type="ECO:0000256" key="2">
    <source>
        <dbReference type="ARBA" id="ARBA00013184"/>
    </source>
</evidence>
<evidence type="ECO:0000256" key="8">
    <source>
        <dbReference type="ARBA" id="ARBA00023136"/>
    </source>
</evidence>
<dbReference type="InterPro" id="IPR016181">
    <property type="entry name" value="Acyl_CoA_acyltransferase"/>
</dbReference>
<dbReference type="PANTHER" id="PTHR14744">
    <property type="entry name" value="N-ALPHA-ACETYLTRANSFERASE 60"/>
    <property type="match status" value="1"/>
</dbReference>
<keyword evidence="3" id="KW-0808">Transferase</keyword>
<keyword evidence="8 15" id="KW-0472">Membrane</keyword>
<organism evidence="17 18">
    <name type="scientific">Heterodera trifolii</name>
    <dbReference type="NCBI Taxonomy" id="157864"/>
    <lineage>
        <taxon>Eukaryota</taxon>
        <taxon>Metazoa</taxon>
        <taxon>Ecdysozoa</taxon>
        <taxon>Nematoda</taxon>
        <taxon>Chromadorea</taxon>
        <taxon>Rhabditida</taxon>
        <taxon>Tylenchina</taxon>
        <taxon>Tylenchomorpha</taxon>
        <taxon>Tylenchoidea</taxon>
        <taxon>Heteroderidae</taxon>
        <taxon>Heteroderinae</taxon>
        <taxon>Heterodera</taxon>
    </lineage>
</organism>
<dbReference type="EC" id="2.3.1.259" evidence="11"/>
<protein>
    <recommendedName>
        <fullName evidence="12">N-alpha-acetyltransferase 60</fullName>
        <ecNumber evidence="11">2.3.1.259</ecNumber>
        <ecNumber evidence="2">2.3.1.48</ecNumber>
    </recommendedName>
</protein>
<evidence type="ECO:0000256" key="12">
    <source>
        <dbReference type="ARBA" id="ARBA00026144"/>
    </source>
</evidence>
<dbReference type="Pfam" id="PF00583">
    <property type="entry name" value="Acetyltransf_1"/>
    <property type="match status" value="1"/>
</dbReference>
<comment type="caution">
    <text evidence="17">The sequence shown here is derived from an EMBL/GenBank/DDBJ whole genome shotgun (WGS) entry which is preliminary data.</text>
</comment>
<evidence type="ECO:0000256" key="1">
    <source>
        <dbReference type="ARBA" id="ARBA00004370"/>
    </source>
</evidence>
<gene>
    <name evidence="17" type="ORF">niasHT_023221</name>
</gene>
<evidence type="ECO:0000256" key="3">
    <source>
        <dbReference type="ARBA" id="ARBA00022679"/>
    </source>
</evidence>
<evidence type="ECO:0000256" key="15">
    <source>
        <dbReference type="SAM" id="Phobius"/>
    </source>
</evidence>
<keyword evidence="7 15" id="KW-1133">Transmembrane helix</keyword>
<evidence type="ECO:0000256" key="11">
    <source>
        <dbReference type="ARBA" id="ARBA00026111"/>
    </source>
</evidence>
<evidence type="ECO:0000313" key="17">
    <source>
        <dbReference type="EMBL" id="KAL3088603.1"/>
    </source>
</evidence>
<comment type="catalytic activity">
    <reaction evidence="13">
        <text>L-lysyl-[protein] + acetyl-CoA = N(6)-acetyl-L-lysyl-[protein] + CoA + H(+)</text>
        <dbReference type="Rhea" id="RHEA:45948"/>
        <dbReference type="Rhea" id="RHEA-COMP:9752"/>
        <dbReference type="Rhea" id="RHEA-COMP:10731"/>
        <dbReference type="ChEBI" id="CHEBI:15378"/>
        <dbReference type="ChEBI" id="CHEBI:29969"/>
        <dbReference type="ChEBI" id="CHEBI:57287"/>
        <dbReference type="ChEBI" id="CHEBI:57288"/>
        <dbReference type="ChEBI" id="CHEBI:61930"/>
        <dbReference type="EC" id="2.3.1.48"/>
    </reaction>
</comment>
<evidence type="ECO:0000256" key="10">
    <source>
        <dbReference type="ARBA" id="ARBA00025774"/>
    </source>
</evidence>
<dbReference type="AlphaFoldDB" id="A0ABD2JDA6"/>
<comment type="subcellular location">
    <subcellularLocation>
        <location evidence="1">Membrane</location>
    </subcellularLocation>
</comment>
<sequence>MDGRNYNHAHHHESHVQISTTSLPPANPIDGIVNSLPDLNVHSHGHHHHDHGHAMQMFFHGGFREVILFDFWRTETFYGLFFSLILVFLMAVLYEGAKWFRVYFQLWTSVSQKSSGCISMDAVRGKFRRSQHGVEAALIEKATAAVTNSSASGCNACDGTADDSLKNTIGSQQQVYAPTVIRPAPISPNMTINRWTWLMSYISREFPPSTCRMFETLIYIFQLVLAYWLMLISMTFNTYLTAAVVLGAGFGHWLFANVKCAPPSRCVCPACGDGGGAPEQVESFTSDPFRFLFTHWLMTSPPLGHFPDEDGCWQIRNLVEKDFDDVFELCSKAFPLDYPLDWYKSVVAGQFISFGLFRDDLLTALIVAQRKQIFECEYEDRNLYKDPNASAIYILSLAVSDRYRRRGIGTLLLNHLITNYSVPLASKLIFLHVLSDNHSAIVFYRKNGFRHHMTLPKYYLIDGQYRDGQTFVLFTSQGVFGEFVSSVGDWCAMAMSFLTSPFWRCFFNKNQTLNGRTNANCRNVK</sequence>
<dbReference type="GO" id="GO:0061733">
    <property type="term" value="F:protein-lysine-acetyltransferase activity"/>
    <property type="evidence" value="ECO:0007669"/>
    <property type="project" value="UniProtKB-EC"/>
</dbReference>
<dbReference type="GO" id="GO:0120518">
    <property type="term" value="F:protein N-terminal-methionine acetyltransferase activity"/>
    <property type="evidence" value="ECO:0007669"/>
    <property type="project" value="UniProtKB-EC"/>
</dbReference>
<reference evidence="17 18" key="1">
    <citation type="submission" date="2024-10" db="EMBL/GenBank/DDBJ databases">
        <authorList>
            <person name="Kim D."/>
        </authorList>
    </citation>
    <scope>NUCLEOTIDE SEQUENCE [LARGE SCALE GENOMIC DNA]</scope>
    <source>
        <strain evidence="17">BH-2024</strain>
    </source>
</reference>
<comment type="similarity">
    <text evidence="10">Belongs to the acetyltransferase family. NAA60 subfamily.</text>
</comment>
<evidence type="ECO:0000256" key="5">
    <source>
        <dbReference type="ARBA" id="ARBA00022829"/>
    </source>
</evidence>
<keyword evidence="6" id="KW-0156">Chromatin regulator</keyword>
<comment type="catalytic activity">
    <reaction evidence="14">
        <text>N-terminal L-methionyl-[transmembrane protein] + acetyl-CoA = N-terminal N(alpha)-acetyl-L-methionyl-[transmembrane protein] + CoA + H(+)</text>
        <dbReference type="Rhea" id="RHEA:50604"/>
        <dbReference type="Rhea" id="RHEA-COMP:12745"/>
        <dbReference type="Rhea" id="RHEA-COMP:12746"/>
        <dbReference type="ChEBI" id="CHEBI:15378"/>
        <dbReference type="ChEBI" id="CHEBI:57287"/>
        <dbReference type="ChEBI" id="CHEBI:57288"/>
        <dbReference type="ChEBI" id="CHEBI:64731"/>
        <dbReference type="ChEBI" id="CHEBI:133414"/>
        <dbReference type="EC" id="2.3.1.259"/>
    </reaction>
</comment>
<evidence type="ECO:0000256" key="14">
    <source>
        <dbReference type="ARBA" id="ARBA00048848"/>
    </source>
</evidence>
<keyword evidence="5" id="KW-0159">Chromosome partition</keyword>
<evidence type="ECO:0000256" key="7">
    <source>
        <dbReference type="ARBA" id="ARBA00022989"/>
    </source>
</evidence>
<dbReference type="EMBL" id="JBICBT010000998">
    <property type="protein sequence ID" value="KAL3088603.1"/>
    <property type="molecule type" value="Genomic_DNA"/>
</dbReference>
<dbReference type="CDD" id="cd04301">
    <property type="entry name" value="NAT_SF"/>
    <property type="match status" value="1"/>
</dbReference>
<name>A0ABD2JDA6_9BILA</name>
<dbReference type="GO" id="GO:0007059">
    <property type="term" value="P:chromosome segregation"/>
    <property type="evidence" value="ECO:0007669"/>
    <property type="project" value="UniProtKB-KW"/>
</dbReference>
<feature type="transmembrane region" description="Helical" evidence="15">
    <location>
        <begin position="76"/>
        <end position="94"/>
    </location>
</feature>
<dbReference type="GO" id="GO:0016020">
    <property type="term" value="C:membrane"/>
    <property type="evidence" value="ECO:0007669"/>
    <property type="project" value="UniProtKB-SubCell"/>
</dbReference>
<feature type="domain" description="N-acetyltransferase" evidence="16">
    <location>
        <begin position="313"/>
        <end position="472"/>
    </location>
</feature>
<dbReference type="PANTHER" id="PTHR14744:SF15">
    <property type="entry name" value="N-ALPHA-ACETYLTRANSFERASE 60"/>
    <property type="match status" value="1"/>
</dbReference>
<keyword evidence="4 15" id="KW-0812">Transmembrane</keyword>
<evidence type="ECO:0000256" key="9">
    <source>
        <dbReference type="ARBA" id="ARBA00023315"/>
    </source>
</evidence>
<dbReference type="InterPro" id="IPR000182">
    <property type="entry name" value="GNAT_dom"/>
</dbReference>
<accession>A0ABD2JDA6</accession>
<evidence type="ECO:0000313" key="18">
    <source>
        <dbReference type="Proteomes" id="UP001620626"/>
    </source>
</evidence>
<dbReference type="Proteomes" id="UP001620626">
    <property type="component" value="Unassembled WGS sequence"/>
</dbReference>
<dbReference type="Gene3D" id="3.40.630.30">
    <property type="match status" value="1"/>
</dbReference>
<evidence type="ECO:0000256" key="13">
    <source>
        <dbReference type="ARBA" id="ARBA00048017"/>
    </source>
</evidence>
<keyword evidence="18" id="KW-1185">Reference proteome</keyword>
<evidence type="ECO:0000256" key="6">
    <source>
        <dbReference type="ARBA" id="ARBA00022853"/>
    </source>
</evidence>
<dbReference type="InterPro" id="IPR007274">
    <property type="entry name" value="Cop_transporter"/>
</dbReference>
<dbReference type="PROSITE" id="PS51186">
    <property type="entry name" value="GNAT"/>
    <property type="match status" value="1"/>
</dbReference>
<evidence type="ECO:0000256" key="4">
    <source>
        <dbReference type="ARBA" id="ARBA00022692"/>
    </source>
</evidence>
<dbReference type="SUPFAM" id="SSF55729">
    <property type="entry name" value="Acyl-CoA N-acyltransferases (Nat)"/>
    <property type="match status" value="1"/>
</dbReference>
<dbReference type="GO" id="GO:0006325">
    <property type="term" value="P:chromatin organization"/>
    <property type="evidence" value="ECO:0007669"/>
    <property type="project" value="UniProtKB-KW"/>
</dbReference>
<evidence type="ECO:0000259" key="16">
    <source>
        <dbReference type="PROSITE" id="PS51186"/>
    </source>
</evidence>
<dbReference type="InterPro" id="IPR045141">
    <property type="entry name" value="NAA60-like"/>
</dbReference>
<proteinExistence type="inferred from homology"/>
<keyword evidence="9" id="KW-0012">Acyltransferase</keyword>
<dbReference type="EC" id="2.3.1.48" evidence="2"/>
<dbReference type="Pfam" id="PF04145">
    <property type="entry name" value="Ctr"/>
    <property type="match status" value="1"/>
</dbReference>